<dbReference type="InterPro" id="IPR006153">
    <property type="entry name" value="Cation/H_exchanger_TM"/>
</dbReference>
<evidence type="ECO:0000313" key="11">
    <source>
        <dbReference type="EMBL" id="WAL61651.1"/>
    </source>
</evidence>
<comment type="subcellular location">
    <subcellularLocation>
        <location evidence="1">Membrane</location>
        <topology evidence="1">Multi-pass membrane protein</topology>
    </subcellularLocation>
</comment>
<evidence type="ECO:0000313" key="12">
    <source>
        <dbReference type="Proteomes" id="UP001163152"/>
    </source>
</evidence>
<gene>
    <name evidence="11" type="ORF">OXH18_06615</name>
</gene>
<evidence type="ECO:0000256" key="1">
    <source>
        <dbReference type="ARBA" id="ARBA00004141"/>
    </source>
</evidence>
<dbReference type="RefSeq" id="WP_268611667.1">
    <property type="nucleotide sequence ID" value="NZ_CP113797.1"/>
</dbReference>
<keyword evidence="5 9" id="KW-0812">Transmembrane</keyword>
<feature type="transmembrane region" description="Helical" evidence="9">
    <location>
        <begin position="226"/>
        <end position="253"/>
    </location>
</feature>
<evidence type="ECO:0000256" key="9">
    <source>
        <dbReference type="SAM" id="Phobius"/>
    </source>
</evidence>
<dbReference type="Pfam" id="PF00582">
    <property type="entry name" value="Usp"/>
    <property type="match status" value="1"/>
</dbReference>
<dbReference type="Gene3D" id="1.20.1530.20">
    <property type="match status" value="1"/>
</dbReference>
<dbReference type="EMBL" id="CP113797">
    <property type="protein sequence ID" value="WAL61651.1"/>
    <property type="molecule type" value="Genomic_DNA"/>
</dbReference>
<feature type="transmembrane region" description="Helical" evidence="9">
    <location>
        <begin position="64"/>
        <end position="83"/>
    </location>
</feature>
<dbReference type="InterPro" id="IPR038770">
    <property type="entry name" value="Na+/solute_symporter_sf"/>
</dbReference>
<dbReference type="Pfam" id="PF00999">
    <property type="entry name" value="Na_H_Exchanger"/>
    <property type="match status" value="1"/>
</dbReference>
<sequence length="840" mass="92744">MGSLSELTLPIQDPVLIFGICMTAILVVPLLLERIRLPGIIGPILAGVLLGPSVLNVLERGQALELLGAVGLLYIMFLAGLEIDMGQFLKHRNRSLVFGSITFLIPQVLGTIIFRYLLGFDWAAAILIASMFASHTLVPYPIISRLGILKNNAVVTTVGGTIFTDTIALLILVVIARSVQGELNAMFWFSLTLSMIIYVAAILYFLPRLTRWFFRNVGDGGRSEFLFVVAIVFLCAFAAKAVGTEAILGAFLAGLTLNRSIPERSRLMSRIQFFGDTFVIPFFLLFIGLLVDVSVLLSGAQAWIVMIAMLSTNVGTKFIAAKLTQRIYNYTNPEMWVMFGLSTCEAAATLAAALVGYELNIIGDDVLNGVVLMIFATCVLGPSIVERFGREIAKQEQERPYEPREAPQRILVPLANPATSETLIDIAAMLRDRGSEEMVFPLTVVAERHDSNTESNVAGAERLLAHAVVHAAEINLPINPVTRVAANPASGIVDAATERRISDIVIGWNGVRSTPQRIFGGVIDQMLEQANQQILVCRLTHPISTFRRVVAILPALSDHNPSFYDAVRTLKHLTAQVGEELQVVVVDDDLDRYKHHFDAVKIDVKTNLIKTNWRELKGTLSTTITDTDLVILVSARQKTVAYTGELKRLPRELADLQLSFIVLYPSEREVTSYRPLKPHGLPEILAEERVLLDLATPSYEKTVEALLSTAIPKEDKRHWSVLKALVYDDVGYASEVLPGVIISHARVRELKETMMFLGTHPEGVRHEGSNQPIHVIVLLLSPDQVSTPDHLAQLSEVARYFSHAEDKDFATLAGYRSIEELRQWFNRRDAAAPGTSVQSF</sequence>
<dbReference type="KEGG" id="tsin:OXH18_06615"/>
<dbReference type="Gene3D" id="3.40.50.12370">
    <property type="match status" value="1"/>
</dbReference>
<name>A0A9E9C5X7_9CYAN</name>
<evidence type="ECO:0000256" key="4">
    <source>
        <dbReference type="ARBA" id="ARBA00022449"/>
    </source>
</evidence>
<keyword evidence="6 9" id="KW-1133">Transmembrane helix</keyword>
<keyword evidence="4" id="KW-0050">Antiport</keyword>
<feature type="transmembrane region" description="Helical" evidence="9">
    <location>
        <begin position="185"/>
        <end position="206"/>
    </location>
</feature>
<accession>A0A9E9C5X7</accession>
<evidence type="ECO:0000256" key="7">
    <source>
        <dbReference type="ARBA" id="ARBA00023065"/>
    </source>
</evidence>
<feature type="transmembrane region" description="Helical" evidence="9">
    <location>
        <begin position="154"/>
        <end position="179"/>
    </location>
</feature>
<feature type="transmembrane region" description="Helical" evidence="9">
    <location>
        <begin position="303"/>
        <end position="323"/>
    </location>
</feature>
<keyword evidence="12" id="KW-1185">Reference proteome</keyword>
<dbReference type="InterPro" id="IPR016152">
    <property type="entry name" value="PTrfase/Anion_transptr"/>
</dbReference>
<keyword evidence="7" id="KW-0406">Ion transport</keyword>
<feature type="transmembrane region" description="Helical" evidence="9">
    <location>
        <begin position="273"/>
        <end position="291"/>
    </location>
</feature>
<feature type="transmembrane region" description="Helical" evidence="9">
    <location>
        <begin position="122"/>
        <end position="142"/>
    </location>
</feature>
<feature type="transmembrane region" description="Helical" evidence="9">
    <location>
        <begin position="15"/>
        <end position="32"/>
    </location>
</feature>
<dbReference type="Proteomes" id="UP001163152">
    <property type="component" value="Chromosome"/>
</dbReference>
<proteinExistence type="inferred from homology"/>
<dbReference type="SUPFAM" id="SSF52402">
    <property type="entry name" value="Adenine nucleotide alpha hydrolases-like"/>
    <property type="match status" value="1"/>
</dbReference>
<feature type="transmembrane region" description="Helical" evidence="9">
    <location>
        <begin position="366"/>
        <end position="385"/>
    </location>
</feature>
<feature type="transmembrane region" description="Helical" evidence="9">
    <location>
        <begin position="335"/>
        <end position="354"/>
    </location>
</feature>
<dbReference type="GO" id="GO:1902600">
    <property type="term" value="P:proton transmembrane transport"/>
    <property type="evidence" value="ECO:0007669"/>
    <property type="project" value="InterPro"/>
</dbReference>
<dbReference type="PROSITE" id="PS51094">
    <property type="entry name" value="PTS_EIIA_TYPE_2"/>
    <property type="match status" value="1"/>
</dbReference>
<feature type="transmembrane region" description="Helical" evidence="9">
    <location>
        <begin position="39"/>
        <end position="58"/>
    </location>
</feature>
<evidence type="ECO:0000259" key="10">
    <source>
        <dbReference type="PROSITE" id="PS51094"/>
    </source>
</evidence>
<protein>
    <submittedName>
        <fullName evidence="11">Cation:proton antiporter</fullName>
    </submittedName>
</protein>
<dbReference type="PANTHER" id="PTHR43562:SF4">
    <property type="entry name" value="NA(+)_H(+) ANTIPORTER NHAS5"/>
    <property type="match status" value="1"/>
</dbReference>
<feature type="domain" description="PTS EIIA type-2" evidence="10">
    <location>
        <begin position="683"/>
        <end position="828"/>
    </location>
</feature>
<comment type="similarity">
    <text evidence="2">Belongs to the monovalent cation:proton antiporter 2 (CPA2) transporter (TC 2.A.37) family.</text>
</comment>
<dbReference type="AlphaFoldDB" id="A0A9E9C5X7"/>
<reference evidence="11" key="1">
    <citation type="submission" date="2022-12" db="EMBL/GenBank/DDBJ databases">
        <title>Polyphasic identification of a Novel Hot-Spring Cyanobacterium Ocullathermofonsia sinensis gen nov. sp. nov. and Genomic Insights on its Adaptations to the Thermal Habitat.</title>
        <authorList>
            <person name="Daroch M."/>
            <person name="Tang J."/>
            <person name="Jiang Y."/>
        </authorList>
    </citation>
    <scope>NUCLEOTIDE SEQUENCE</scope>
    <source>
        <strain evidence="11">PKUAC-SCTA174</strain>
    </source>
</reference>
<feature type="transmembrane region" description="Helical" evidence="9">
    <location>
        <begin position="95"/>
        <end position="116"/>
    </location>
</feature>
<dbReference type="Pfam" id="PF00359">
    <property type="entry name" value="PTS_EIIA_2"/>
    <property type="match status" value="1"/>
</dbReference>
<evidence type="ECO:0000256" key="8">
    <source>
        <dbReference type="ARBA" id="ARBA00023136"/>
    </source>
</evidence>
<evidence type="ECO:0000256" key="5">
    <source>
        <dbReference type="ARBA" id="ARBA00022692"/>
    </source>
</evidence>
<dbReference type="Gene3D" id="3.40.930.10">
    <property type="entry name" value="Mannitol-specific EII, Chain A"/>
    <property type="match status" value="1"/>
</dbReference>
<dbReference type="InterPro" id="IPR006016">
    <property type="entry name" value="UspA"/>
</dbReference>
<evidence type="ECO:0000256" key="2">
    <source>
        <dbReference type="ARBA" id="ARBA00005551"/>
    </source>
</evidence>
<organism evidence="11 12">
    <name type="scientific">Thermocoleostomius sinensis A174</name>
    <dbReference type="NCBI Taxonomy" id="2016057"/>
    <lineage>
        <taxon>Bacteria</taxon>
        <taxon>Bacillati</taxon>
        <taxon>Cyanobacteriota</taxon>
        <taxon>Cyanophyceae</taxon>
        <taxon>Oculatellales</taxon>
        <taxon>Oculatellaceae</taxon>
        <taxon>Thermocoleostomius</taxon>
    </lineage>
</organism>
<dbReference type="SUPFAM" id="SSF55804">
    <property type="entry name" value="Phoshotransferase/anion transport protein"/>
    <property type="match status" value="1"/>
</dbReference>
<dbReference type="GO" id="GO:0015297">
    <property type="term" value="F:antiporter activity"/>
    <property type="evidence" value="ECO:0007669"/>
    <property type="project" value="UniProtKB-KW"/>
</dbReference>
<evidence type="ECO:0000256" key="6">
    <source>
        <dbReference type="ARBA" id="ARBA00022989"/>
    </source>
</evidence>
<keyword evidence="3" id="KW-0813">Transport</keyword>
<keyword evidence="8 9" id="KW-0472">Membrane</keyword>
<dbReference type="PANTHER" id="PTHR43562">
    <property type="entry name" value="NAPA-TYPE SODIUM/HYDROGEN ANTIPORTER"/>
    <property type="match status" value="1"/>
</dbReference>
<dbReference type="GO" id="GO:0016020">
    <property type="term" value="C:membrane"/>
    <property type="evidence" value="ECO:0007669"/>
    <property type="project" value="UniProtKB-SubCell"/>
</dbReference>
<evidence type="ECO:0000256" key="3">
    <source>
        <dbReference type="ARBA" id="ARBA00022448"/>
    </source>
</evidence>
<dbReference type="InterPro" id="IPR002178">
    <property type="entry name" value="PTS_EIIA_type-2_dom"/>
</dbReference>